<evidence type="ECO:0000313" key="6">
    <source>
        <dbReference type="Proteomes" id="UP000214365"/>
    </source>
</evidence>
<dbReference type="EMBL" id="LFMY01000011">
    <property type="protein sequence ID" value="OKL57696.1"/>
    <property type="molecule type" value="Genomic_DNA"/>
</dbReference>
<keyword evidence="3" id="KW-0804">Transcription</keyword>
<evidence type="ECO:0000256" key="1">
    <source>
        <dbReference type="ARBA" id="ARBA00004123"/>
    </source>
</evidence>
<dbReference type="GeneID" id="31006818"/>
<accession>A0A225ARV8</accession>
<dbReference type="Proteomes" id="UP000214365">
    <property type="component" value="Unassembled WGS sequence"/>
</dbReference>
<reference evidence="5 6" key="1">
    <citation type="submission" date="2015-06" db="EMBL/GenBank/DDBJ databases">
        <title>Talaromyces atroroseus IBT 11181 draft genome.</title>
        <authorList>
            <person name="Rasmussen K.B."/>
            <person name="Rasmussen S."/>
            <person name="Petersen B."/>
            <person name="Sicheritz-Ponten T."/>
            <person name="Mortensen U.H."/>
            <person name="Thrane U."/>
        </authorList>
    </citation>
    <scope>NUCLEOTIDE SEQUENCE [LARGE SCALE GENOMIC DNA]</scope>
    <source>
        <strain evidence="5 6">IBT 11181</strain>
    </source>
</reference>
<dbReference type="RefSeq" id="XP_020117817.1">
    <property type="nucleotide sequence ID" value="XM_020261961.1"/>
</dbReference>
<sequence>MAICSLMYERAPSSPTFAPCSEQFQPRGIEINTSALGSTGFFGSTSYRAPMQDENHSYIFVNTPRSIDDEGVATLHSTTTVEPRQLQLGVQVANFVAAHAVLIRKLVDRMYTLGRLVIIPRIIMRQTLDHLWDLFKENPSEEDTSYSRAATRMFNNSYRPISITQSTTLEEFCLRITGPNTRWETIGNVLVMACLSLCHISESEIIFLDPNSNCQKSTMLSQFQEMAEQVLAICNGIPLCNELVVCLKYNQMFLASQKWGNSSHWLYSAIGELTSSLFATGIHQDTGCEDKRPKYLNKWRLRCFAMVYIMDKLFATFLGRPPFLTRHYCKLDPLFKVNSVMTVHNFTQGFDMLHLEESGENQLEIPGYLHFRFLLSTVREEILELHLGTGSHNVPEKTKQIISTLQSMWDSCPAQLRYSPKMWTELVPYQNVWVLFALYLEQRYSLFLVHRLRAQKSPSNPRANLLSVAKDILSTILVINRERERLRAIRSDLSSVLLPFGLPTAEVLLEDLLHQSASSSVPSFARPSRGDTIRDLIVFVSCLEWAAEPGSNHFELGQTIKSRFTRLLDHIIDPPRSALHASNAFDGVDQALEVSGYPGPGLDTNPFVDWDFGSNQDIRYNLWSGSFF</sequence>
<dbReference type="OrthoDB" id="4898680at2759"/>
<organism evidence="5 6">
    <name type="scientific">Talaromyces atroroseus</name>
    <dbReference type="NCBI Taxonomy" id="1441469"/>
    <lineage>
        <taxon>Eukaryota</taxon>
        <taxon>Fungi</taxon>
        <taxon>Dikarya</taxon>
        <taxon>Ascomycota</taxon>
        <taxon>Pezizomycotina</taxon>
        <taxon>Eurotiomycetes</taxon>
        <taxon>Eurotiomycetidae</taxon>
        <taxon>Eurotiales</taxon>
        <taxon>Trichocomaceae</taxon>
        <taxon>Talaromyces</taxon>
        <taxon>Talaromyces sect. Trachyspermi</taxon>
    </lineage>
</organism>
<proteinExistence type="predicted"/>
<keyword evidence="6" id="KW-1185">Reference proteome</keyword>
<dbReference type="PANTHER" id="PTHR31001">
    <property type="entry name" value="UNCHARACTERIZED TRANSCRIPTIONAL REGULATORY PROTEIN"/>
    <property type="match status" value="1"/>
</dbReference>
<evidence type="ECO:0000256" key="3">
    <source>
        <dbReference type="ARBA" id="ARBA00023163"/>
    </source>
</evidence>
<keyword evidence="2" id="KW-0805">Transcription regulation</keyword>
<keyword evidence="4" id="KW-0539">Nucleus</keyword>
<evidence type="ECO:0000256" key="4">
    <source>
        <dbReference type="ARBA" id="ARBA00023242"/>
    </source>
</evidence>
<dbReference type="CDD" id="cd12148">
    <property type="entry name" value="fungal_TF_MHR"/>
    <property type="match status" value="1"/>
</dbReference>
<dbReference type="AlphaFoldDB" id="A0A225ARV8"/>
<dbReference type="InterPro" id="IPR050613">
    <property type="entry name" value="Sec_Metabolite_Reg"/>
</dbReference>
<protein>
    <recommendedName>
        <fullName evidence="7">Transcription factor domain-containing protein</fullName>
    </recommendedName>
</protein>
<dbReference type="PANTHER" id="PTHR31001:SF61">
    <property type="entry name" value="ZN(II)2CYS6 TRANSCRIPTION FACTOR (EUROFUNG)"/>
    <property type="match status" value="1"/>
</dbReference>
<evidence type="ECO:0000256" key="2">
    <source>
        <dbReference type="ARBA" id="ARBA00023015"/>
    </source>
</evidence>
<gene>
    <name evidence="5" type="ORF">UA08_07062</name>
</gene>
<dbReference type="GO" id="GO:0005634">
    <property type="term" value="C:nucleus"/>
    <property type="evidence" value="ECO:0007669"/>
    <property type="project" value="UniProtKB-SubCell"/>
</dbReference>
<name>A0A225ARV8_TALAT</name>
<comment type="caution">
    <text evidence="5">The sequence shown here is derived from an EMBL/GenBank/DDBJ whole genome shotgun (WGS) entry which is preliminary data.</text>
</comment>
<comment type="subcellular location">
    <subcellularLocation>
        <location evidence="1">Nucleus</location>
    </subcellularLocation>
</comment>
<evidence type="ECO:0008006" key="7">
    <source>
        <dbReference type="Google" id="ProtNLM"/>
    </source>
</evidence>
<evidence type="ECO:0000313" key="5">
    <source>
        <dbReference type="EMBL" id="OKL57696.1"/>
    </source>
</evidence>